<reference evidence="3 4" key="1">
    <citation type="submission" date="2016-06" db="EMBL/GenBank/DDBJ databases">
        <title>Evolution of pathogenesis and genome organization in the Tremellales.</title>
        <authorList>
            <person name="Cuomo C."/>
            <person name="Litvintseva A."/>
            <person name="Heitman J."/>
            <person name="Chen Y."/>
            <person name="Sun S."/>
            <person name="Springer D."/>
            <person name="Dromer F."/>
            <person name="Young S."/>
            <person name="Zeng Q."/>
            <person name="Chapman S."/>
            <person name="Gujja S."/>
            <person name="Saif S."/>
            <person name="Birren B."/>
        </authorList>
    </citation>
    <scope>NUCLEOTIDE SEQUENCE [LARGE SCALE GENOMIC DNA]</scope>
    <source>
        <strain evidence="3 4">CBS 7118</strain>
    </source>
</reference>
<dbReference type="CDD" id="cd20557">
    <property type="entry name" value="CYCLIN_ScPCL1-like"/>
    <property type="match status" value="1"/>
</dbReference>
<feature type="domain" description="Cyclin N-terminal" evidence="2">
    <location>
        <begin position="95"/>
        <end position="191"/>
    </location>
</feature>
<feature type="compositionally biased region" description="Polar residues" evidence="1">
    <location>
        <begin position="1"/>
        <end position="10"/>
    </location>
</feature>
<dbReference type="RefSeq" id="XP_019029921.1">
    <property type="nucleotide sequence ID" value="XM_019178202.1"/>
</dbReference>
<comment type="caution">
    <text evidence="3">The sequence shown here is derived from an EMBL/GenBank/DDBJ whole genome shotgun (WGS) entry which is preliminary data.</text>
</comment>
<dbReference type="EMBL" id="AWGH01000020">
    <property type="protein sequence ID" value="ODN90819.1"/>
    <property type="molecule type" value="Genomic_DNA"/>
</dbReference>
<evidence type="ECO:0000256" key="1">
    <source>
        <dbReference type="SAM" id="MobiDB-lite"/>
    </source>
</evidence>
<feature type="compositionally biased region" description="Basic residues" evidence="1">
    <location>
        <begin position="232"/>
        <end position="242"/>
    </location>
</feature>
<evidence type="ECO:0000313" key="3">
    <source>
        <dbReference type="EMBL" id="ODN90819.1"/>
    </source>
</evidence>
<protein>
    <submittedName>
        <fullName evidence="3">G1/s-specific cyclin pcl1</fullName>
    </submittedName>
</protein>
<feature type="region of interest" description="Disordered" evidence="1">
    <location>
        <begin position="68"/>
        <end position="87"/>
    </location>
</feature>
<feature type="region of interest" description="Disordered" evidence="1">
    <location>
        <begin position="1"/>
        <end position="20"/>
    </location>
</feature>
<accession>A0A1E3IQE8</accession>
<gene>
    <name evidence="3" type="ORF">L198_06136</name>
</gene>
<name>A0A1E3IQE8_9TREE</name>
<dbReference type="GO" id="GO:0016538">
    <property type="term" value="F:cyclin-dependent protein serine/threonine kinase regulator activity"/>
    <property type="evidence" value="ECO:0007669"/>
    <property type="project" value="TreeGrafter"/>
</dbReference>
<dbReference type="Gene3D" id="1.10.472.10">
    <property type="entry name" value="Cyclin-like"/>
    <property type="match status" value="1"/>
</dbReference>
<dbReference type="InterPro" id="IPR036915">
    <property type="entry name" value="Cyclin-like_sf"/>
</dbReference>
<dbReference type="PANTHER" id="PTHR15615:SF10">
    <property type="entry name" value="PHO85 CYCLIN-2-RELATED"/>
    <property type="match status" value="1"/>
</dbReference>
<dbReference type="GeneID" id="30195348"/>
<dbReference type="GO" id="GO:0000307">
    <property type="term" value="C:cyclin-dependent protein kinase holoenzyme complex"/>
    <property type="evidence" value="ECO:0007669"/>
    <property type="project" value="TreeGrafter"/>
</dbReference>
<keyword evidence="4" id="KW-1185">Reference proteome</keyword>
<proteinExistence type="predicted"/>
<sequence length="380" mass="41981">MFSTSTTAPTTPDFVPQSPCFEDRTHPASMAPCGYHNPALLEFIRTDVSRELVYYLADRTTSVIGQATKDAAPLSPPTTPTKEDSDAAAGLPSLETFVAVVCEQSNVQVSTLLATLVYLERLRHRLPKVNKIGMPCTRHRVFLATLIVSAKYLNDSSPKNKHWCKYAQMFPVSEINLMEKQLLFLLGYDLSVGEQEILDNFEPFLSRYSFFSSPSVASSPELPPTPVTPAHPPRRHSKRHQRTTSLGSRTFVAPPLDRSGSSSSLESDDGPVTPRESPSPVVAHAQRGYACKSQAQAKAQGQRPTAIYEVPLNSSTYLPKSMSIESIRSISQTKVALAVVPSGKENFLQRLLRSDKRRKAPLEEIENQNQSISSLSSWVY</sequence>
<dbReference type="InterPro" id="IPR013922">
    <property type="entry name" value="Cyclin_PHO80-like"/>
</dbReference>
<dbReference type="GO" id="GO:0005634">
    <property type="term" value="C:nucleus"/>
    <property type="evidence" value="ECO:0007669"/>
    <property type="project" value="TreeGrafter"/>
</dbReference>
<dbReference type="InterPro" id="IPR006671">
    <property type="entry name" value="Cyclin_N"/>
</dbReference>
<feature type="region of interest" description="Disordered" evidence="1">
    <location>
        <begin position="214"/>
        <end position="286"/>
    </location>
</feature>
<dbReference type="SUPFAM" id="SSF47954">
    <property type="entry name" value="Cyclin-like"/>
    <property type="match status" value="1"/>
</dbReference>
<dbReference type="AlphaFoldDB" id="A0A1E3IQE8"/>
<feature type="compositionally biased region" description="Pro residues" evidence="1">
    <location>
        <begin position="221"/>
        <end position="231"/>
    </location>
</feature>
<dbReference type="GO" id="GO:0019901">
    <property type="term" value="F:protein kinase binding"/>
    <property type="evidence" value="ECO:0007669"/>
    <property type="project" value="InterPro"/>
</dbReference>
<dbReference type="PANTHER" id="PTHR15615">
    <property type="match status" value="1"/>
</dbReference>
<feature type="compositionally biased region" description="Low complexity" evidence="1">
    <location>
        <begin position="254"/>
        <end position="265"/>
    </location>
</feature>
<dbReference type="OrthoDB" id="10250320at2759"/>
<evidence type="ECO:0000313" key="4">
    <source>
        <dbReference type="Proteomes" id="UP000094819"/>
    </source>
</evidence>
<evidence type="ECO:0000259" key="2">
    <source>
        <dbReference type="Pfam" id="PF00134"/>
    </source>
</evidence>
<organism evidence="3 4">
    <name type="scientific">Cryptococcus wingfieldii CBS 7118</name>
    <dbReference type="NCBI Taxonomy" id="1295528"/>
    <lineage>
        <taxon>Eukaryota</taxon>
        <taxon>Fungi</taxon>
        <taxon>Dikarya</taxon>
        <taxon>Basidiomycota</taxon>
        <taxon>Agaricomycotina</taxon>
        <taxon>Tremellomycetes</taxon>
        <taxon>Tremellales</taxon>
        <taxon>Cryptococcaceae</taxon>
        <taxon>Cryptococcus</taxon>
    </lineage>
</organism>
<dbReference type="Proteomes" id="UP000094819">
    <property type="component" value="Unassembled WGS sequence"/>
</dbReference>
<dbReference type="Pfam" id="PF00134">
    <property type="entry name" value="Cyclin_N"/>
    <property type="match status" value="1"/>
</dbReference>